<dbReference type="PROSITE" id="PS00674">
    <property type="entry name" value="AAA"/>
    <property type="match status" value="1"/>
</dbReference>
<evidence type="ECO:0000259" key="8">
    <source>
        <dbReference type="SMART" id="SM00382"/>
    </source>
</evidence>
<protein>
    <submittedName>
        <fullName evidence="9">5959_t:CDS:1</fullName>
    </submittedName>
</protein>
<dbReference type="GO" id="GO:0140570">
    <property type="term" value="P:extraction of mislocalized protein from mitochondrial outer membrane"/>
    <property type="evidence" value="ECO:0007669"/>
    <property type="project" value="TreeGrafter"/>
</dbReference>
<reference evidence="9" key="1">
    <citation type="submission" date="2021-06" db="EMBL/GenBank/DDBJ databases">
        <authorList>
            <person name="Kallberg Y."/>
            <person name="Tangrot J."/>
            <person name="Rosling A."/>
        </authorList>
    </citation>
    <scope>NUCLEOTIDE SEQUENCE</scope>
    <source>
        <strain evidence="9">BR232B</strain>
    </source>
</reference>
<name>A0A9N9FZX5_9GLOM</name>
<dbReference type="PANTHER" id="PTHR45644">
    <property type="entry name" value="AAA ATPASE, PUTATIVE (AFU_ORTHOLOGUE AFUA_2G12920)-RELATED-RELATED"/>
    <property type="match status" value="1"/>
</dbReference>
<evidence type="ECO:0000313" key="9">
    <source>
        <dbReference type="EMBL" id="CAG8574922.1"/>
    </source>
</evidence>
<dbReference type="InterPro" id="IPR003959">
    <property type="entry name" value="ATPase_AAA_core"/>
</dbReference>
<dbReference type="GO" id="GO:0005524">
    <property type="term" value="F:ATP binding"/>
    <property type="evidence" value="ECO:0007669"/>
    <property type="project" value="UniProtKB-KW"/>
</dbReference>
<keyword evidence="2 6" id="KW-0547">Nucleotide-binding</keyword>
<dbReference type="InterPro" id="IPR003593">
    <property type="entry name" value="AAA+_ATPase"/>
</dbReference>
<dbReference type="GO" id="GO:0005741">
    <property type="term" value="C:mitochondrial outer membrane"/>
    <property type="evidence" value="ECO:0007669"/>
    <property type="project" value="UniProtKB-SubCell"/>
</dbReference>
<dbReference type="InterPro" id="IPR041569">
    <property type="entry name" value="AAA_lid_3"/>
</dbReference>
<dbReference type="InterPro" id="IPR003960">
    <property type="entry name" value="ATPase_AAA_CS"/>
</dbReference>
<keyword evidence="4 6" id="KW-0067">ATP-binding</keyword>
<organism evidence="9 10">
    <name type="scientific">Paraglomus brasilianum</name>
    <dbReference type="NCBI Taxonomy" id="144538"/>
    <lineage>
        <taxon>Eukaryota</taxon>
        <taxon>Fungi</taxon>
        <taxon>Fungi incertae sedis</taxon>
        <taxon>Mucoromycota</taxon>
        <taxon>Glomeromycotina</taxon>
        <taxon>Glomeromycetes</taxon>
        <taxon>Paraglomerales</taxon>
        <taxon>Paraglomeraceae</taxon>
        <taxon>Paraglomus</taxon>
    </lineage>
</organism>
<keyword evidence="10" id="KW-1185">Reference proteome</keyword>
<evidence type="ECO:0000256" key="4">
    <source>
        <dbReference type="ARBA" id="ARBA00022840"/>
    </source>
</evidence>
<evidence type="ECO:0000256" key="3">
    <source>
        <dbReference type="ARBA" id="ARBA00022787"/>
    </source>
</evidence>
<dbReference type="EMBL" id="CAJVPI010000823">
    <property type="protein sequence ID" value="CAG8574922.1"/>
    <property type="molecule type" value="Genomic_DNA"/>
</dbReference>
<evidence type="ECO:0000256" key="2">
    <source>
        <dbReference type="ARBA" id="ARBA00022741"/>
    </source>
</evidence>
<evidence type="ECO:0000313" key="10">
    <source>
        <dbReference type="Proteomes" id="UP000789739"/>
    </source>
</evidence>
<feature type="domain" description="AAA+ ATPase" evidence="8">
    <location>
        <begin position="88"/>
        <end position="228"/>
    </location>
</feature>
<feature type="region of interest" description="Disordered" evidence="7">
    <location>
        <begin position="314"/>
        <end position="334"/>
    </location>
</feature>
<evidence type="ECO:0000256" key="7">
    <source>
        <dbReference type="SAM" id="MobiDB-lite"/>
    </source>
</evidence>
<comment type="caution">
    <text evidence="9">The sequence shown here is derived from an EMBL/GenBank/DDBJ whole genome shotgun (WGS) entry which is preliminary data.</text>
</comment>
<dbReference type="InterPro" id="IPR051701">
    <property type="entry name" value="Mito_OM_Translocase_MSP1"/>
</dbReference>
<comment type="subcellular location">
    <subcellularLocation>
        <location evidence="1">Mitochondrion outer membrane</location>
        <topology evidence="1">Single-pass membrane protein</topology>
    </subcellularLocation>
</comment>
<evidence type="ECO:0000256" key="5">
    <source>
        <dbReference type="ARBA" id="ARBA00023128"/>
    </source>
</evidence>
<dbReference type="Pfam" id="PF00004">
    <property type="entry name" value="AAA"/>
    <property type="match status" value="1"/>
</dbReference>
<keyword evidence="5" id="KW-0496">Mitochondrion</keyword>
<dbReference type="PANTHER" id="PTHR45644:SF3">
    <property type="entry name" value="FI08533P-RELATED"/>
    <property type="match status" value="1"/>
</dbReference>
<dbReference type="Gene3D" id="1.10.8.60">
    <property type="match status" value="1"/>
</dbReference>
<keyword evidence="3" id="KW-0472">Membrane</keyword>
<dbReference type="SUPFAM" id="SSF52540">
    <property type="entry name" value="P-loop containing nucleoside triphosphate hydrolases"/>
    <property type="match status" value="1"/>
</dbReference>
<dbReference type="Proteomes" id="UP000789739">
    <property type="component" value="Unassembled WGS sequence"/>
</dbReference>
<dbReference type="Pfam" id="PF17862">
    <property type="entry name" value="AAA_lid_3"/>
    <property type="match status" value="1"/>
</dbReference>
<dbReference type="Gene3D" id="3.40.50.300">
    <property type="entry name" value="P-loop containing nucleotide triphosphate hydrolases"/>
    <property type="match status" value="1"/>
</dbReference>
<dbReference type="FunFam" id="3.40.50.300:FF:000538">
    <property type="entry name" value="ATPase family AAA domain-containing protein 1"/>
    <property type="match status" value="1"/>
</dbReference>
<comment type="similarity">
    <text evidence="6">Belongs to the AAA ATPase family.</text>
</comment>
<dbReference type="InterPro" id="IPR027417">
    <property type="entry name" value="P-loop_NTPase"/>
</dbReference>
<keyword evidence="3" id="KW-1000">Mitochondrion outer membrane</keyword>
<dbReference type="GO" id="GO:0016887">
    <property type="term" value="F:ATP hydrolysis activity"/>
    <property type="evidence" value="ECO:0007669"/>
    <property type="project" value="InterPro"/>
</dbReference>
<dbReference type="OrthoDB" id="10254455at2759"/>
<gene>
    <name evidence="9" type="ORF">PBRASI_LOCUS6304</name>
</gene>
<dbReference type="SMART" id="SM00382">
    <property type="entry name" value="AAA"/>
    <property type="match status" value="1"/>
</dbReference>
<evidence type="ECO:0000256" key="1">
    <source>
        <dbReference type="ARBA" id="ARBA00004572"/>
    </source>
</evidence>
<accession>A0A9N9FZX5</accession>
<dbReference type="GO" id="GO:0140567">
    <property type="term" value="F:membrane protein dislocase activity"/>
    <property type="evidence" value="ECO:0007669"/>
    <property type="project" value="UniProtKB-ARBA"/>
</dbReference>
<sequence>MAQNSKKYVADVIIFAISQVALYFGKDELKLNEYEEVILSEVVFSEDITVTFDQIGGLDQIIWSLKESVIYPLRYPQLFASKSGLLGVPKGVLFYGPPGCGKTMLAKALACESGATFINLHVSTLTDKWYGESNKLVAAVFSIARKLQPCIIFIDEIDAFLKERRSSDHEVTGLMKAEFMSLWDGLTTDENTQIVILGATNRPTDIDYAFLRRMPKRFAVKLPNDQQRKSILQLANQKLEENFDYDWLVANTVDCSGSDLKEACRNAAMIPIHEYMRVNASDGNLTDIDPSKMIIRPLRISDFFIPDTQAENNATTSSAVDDPISSFNDDEGLD</sequence>
<dbReference type="AlphaFoldDB" id="A0A9N9FZX5"/>
<evidence type="ECO:0000256" key="6">
    <source>
        <dbReference type="RuleBase" id="RU003651"/>
    </source>
</evidence>
<proteinExistence type="inferred from homology"/>